<evidence type="ECO:0000313" key="6">
    <source>
        <dbReference type="Proteomes" id="UP001556631"/>
    </source>
</evidence>
<dbReference type="Gene3D" id="1.10.10.10">
    <property type="entry name" value="Winged helix-like DNA-binding domain superfamily/Winged helix DNA-binding domain"/>
    <property type="match status" value="1"/>
</dbReference>
<dbReference type="RefSeq" id="WP_367994890.1">
    <property type="nucleotide sequence ID" value="NZ_JBFPJR010000029.1"/>
</dbReference>
<organism evidence="5 6">
    <name type="scientific">Nocardioides eburneus</name>
    <dbReference type="NCBI Taxonomy" id="3231482"/>
    <lineage>
        <taxon>Bacteria</taxon>
        <taxon>Bacillati</taxon>
        <taxon>Actinomycetota</taxon>
        <taxon>Actinomycetes</taxon>
        <taxon>Propionibacteriales</taxon>
        <taxon>Nocardioidaceae</taxon>
        <taxon>Nocardioides</taxon>
    </lineage>
</organism>
<dbReference type="InterPro" id="IPR000792">
    <property type="entry name" value="Tscrpt_reg_LuxR_C"/>
</dbReference>
<keyword evidence="6" id="KW-1185">Reference proteome</keyword>
<dbReference type="SUPFAM" id="SSF46894">
    <property type="entry name" value="C-terminal effector domain of the bipartite response regulators"/>
    <property type="match status" value="1"/>
</dbReference>
<keyword evidence="3" id="KW-0804">Transcription</keyword>
<protein>
    <submittedName>
        <fullName evidence="5">LuxR C-terminal-related transcriptional regulator</fullName>
    </submittedName>
</protein>
<evidence type="ECO:0000256" key="3">
    <source>
        <dbReference type="ARBA" id="ARBA00023163"/>
    </source>
</evidence>
<dbReference type="PANTHER" id="PTHR44688">
    <property type="entry name" value="DNA-BINDING TRANSCRIPTIONAL ACTIVATOR DEVR_DOSR"/>
    <property type="match status" value="1"/>
</dbReference>
<dbReference type="EMBL" id="JBFPJR010000029">
    <property type="protein sequence ID" value="MEX0428921.1"/>
    <property type="molecule type" value="Genomic_DNA"/>
</dbReference>
<evidence type="ECO:0000259" key="4">
    <source>
        <dbReference type="PROSITE" id="PS50043"/>
    </source>
</evidence>
<name>A0ABV3T145_9ACTN</name>
<keyword evidence="2" id="KW-0238">DNA-binding</keyword>
<dbReference type="InterPro" id="IPR036388">
    <property type="entry name" value="WH-like_DNA-bd_sf"/>
</dbReference>
<dbReference type="CDD" id="cd06170">
    <property type="entry name" value="LuxR_C_like"/>
    <property type="match status" value="1"/>
</dbReference>
<dbReference type="PRINTS" id="PR00038">
    <property type="entry name" value="HTHLUXR"/>
</dbReference>
<accession>A0ABV3T145</accession>
<evidence type="ECO:0000313" key="5">
    <source>
        <dbReference type="EMBL" id="MEX0428921.1"/>
    </source>
</evidence>
<dbReference type="PROSITE" id="PS50043">
    <property type="entry name" value="HTH_LUXR_2"/>
    <property type="match status" value="1"/>
</dbReference>
<sequence>MAVHDREGVLAGTVDDIATYVADGLSVHVLGPHASGRSELLGLVADRLEDGGATVLRIFGNPAWRGEPFGALVAAGIGPATAPTPRRTVGEMSTALTQQLRGRNVVVVVDDADDLDAQSVGALLTVHRQRHVVAVTSSRPEHPVRADSLVPGLAPAVRVRAPILDVDQVHEVCRAILGGPVESATLARLAMKSGGLLGLVRAIATIGRHAGRLQLRDGLWTIPFAGGRTEAYGAALDPFLAGADQSVWDAATALAVTGPIPLPEAERLLDRPMLDRLFASGLARLIDDGAGGVVGIYPPLLGDYLAREGSAFGVVEAREHAAAQLLPPPAFDPGQAIGADAALLNQRTVLQSAEVVTRAREQWRDDVRPETALPLVVALRAAAAPADRIEEVVHRTPLGGESAPAASLVAWYATWLAEDRGDIAAAYAALDDQQAGFPHFAGLLRATRAHLQFLRERVPDESALAEPSADEDAFAHEAMAMVRAELLLAAGSTAPALEILTHFRPQTSAAKAYHRILTGLARVLAGDLDDGTTHALDQLGRAYEIADPGLIQAHSYVAVLGLGIAGRLGDAGRVVFRSLSSSSASAFRQVWNTGLLTLGAEIALAQGRPEYARTLAAQALAADSGRGPYPGMEPAVVAPMIPSAPAAGVDLWQLVQERLERGYVTGALFLAVETVERAGASGPVESVRARADKSDSALLRALGEYVAAAAVDDVDRLRAVAAELAQAGAGLYTTRVHITLALALRRRGEAAAAVAAAERAWRESAVAGFERAGLFYRLVDDVGLSAREVEILQLLAAPQSTAEVATTLQMSVRTVETHLHNISRKIGVSGREQLVRAATTWLRPAQR</sequence>
<proteinExistence type="predicted"/>
<dbReference type="Proteomes" id="UP001556631">
    <property type="component" value="Unassembled WGS sequence"/>
</dbReference>
<reference evidence="5 6" key="1">
    <citation type="submission" date="2024-07" db="EMBL/GenBank/DDBJ databases">
        <authorList>
            <person name="Lee S."/>
            <person name="Kang M."/>
        </authorList>
    </citation>
    <scope>NUCLEOTIDE SEQUENCE [LARGE SCALE GENOMIC DNA]</scope>
    <source>
        <strain evidence="5 6">DS6</strain>
    </source>
</reference>
<dbReference type="Pfam" id="PF00196">
    <property type="entry name" value="GerE"/>
    <property type="match status" value="1"/>
</dbReference>
<comment type="caution">
    <text evidence="5">The sequence shown here is derived from an EMBL/GenBank/DDBJ whole genome shotgun (WGS) entry which is preliminary data.</text>
</comment>
<feature type="domain" description="HTH luxR-type" evidence="4">
    <location>
        <begin position="777"/>
        <end position="842"/>
    </location>
</feature>
<dbReference type="InterPro" id="IPR016032">
    <property type="entry name" value="Sig_transdc_resp-reg_C-effctor"/>
</dbReference>
<evidence type="ECO:0000256" key="2">
    <source>
        <dbReference type="ARBA" id="ARBA00023125"/>
    </source>
</evidence>
<dbReference type="PANTHER" id="PTHR44688:SF16">
    <property type="entry name" value="DNA-BINDING TRANSCRIPTIONAL ACTIVATOR DEVR_DOSR"/>
    <property type="match status" value="1"/>
</dbReference>
<evidence type="ECO:0000256" key="1">
    <source>
        <dbReference type="ARBA" id="ARBA00023015"/>
    </source>
</evidence>
<gene>
    <name evidence="5" type="ORF">AB3X52_14940</name>
</gene>
<dbReference type="SMART" id="SM00421">
    <property type="entry name" value="HTH_LUXR"/>
    <property type="match status" value="1"/>
</dbReference>
<keyword evidence="1" id="KW-0805">Transcription regulation</keyword>
<dbReference type="SUPFAM" id="SSF52540">
    <property type="entry name" value="P-loop containing nucleoside triphosphate hydrolases"/>
    <property type="match status" value="1"/>
</dbReference>
<dbReference type="InterPro" id="IPR027417">
    <property type="entry name" value="P-loop_NTPase"/>
</dbReference>